<sequence length="106" mass="12000">APTRSEPLQSIILIGIMKKWGVDTVGPLPRTQSGNEYSVVAVDYLTKWPEARIQKAKYSRKLIRAISLDDIKYDIDGEPLVVIDQIEDIHKGDEFSRLVDTSEEDN</sequence>
<gene>
    <name evidence="1" type="ORF">PBRASI_LOCUS1</name>
</gene>
<dbReference type="InterPro" id="IPR012337">
    <property type="entry name" value="RNaseH-like_sf"/>
</dbReference>
<dbReference type="GO" id="GO:0003676">
    <property type="term" value="F:nucleic acid binding"/>
    <property type="evidence" value="ECO:0007669"/>
    <property type="project" value="InterPro"/>
</dbReference>
<evidence type="ECO:0000313" key="2">
    <source>
        <dbReference type="Proteomes" id="UP000789739"/>
    </source>
</evidence>
<dbReference type="InterPro" id="IPR036397">
    <property type="entry name" value="RNaseH_sf"/>
</dbReference>
<dbReference type="AlphaFoldDB" id="A0A9N8VBD8"/>
<dbReference type="SUPFAM" id="SSF53098">
    <property type="entry name" value="Ribonuclease H-like"/>
    <property type="match status" value="1"/>
</dbReference>
<feature type="non-terminal residue" evidence="1">
    <location>
        <position position="1"/>
    </location>
</feature>
<dbReference type="Proteomes" id="UP000789739">
    <property type="component" value="Unassembled WGS sequence"/>
</dbReference>
<accession>A0A9N8VBD8</accession>
<keyword evidence="2" id="KW-1185">Reference proteome</keyword>
<protein>
    <submittedName>
        <fullName evidence="1">5445_t:CDS:1</fullName>
    </submittedName>
</protein>
<proteinExistence type="predicted"/>
<dbReference type="Gene3D" id="3.30.420.10">
    <property type="entry name" value="Ribonuclease H-like superfamily/Ribonuclease H"/>
    <property type="match status" value="1"/>
</dbReference>
<comment type="caution">
    <text evidence="1">The sequence shown here is derived from an EMBL/GenBank/DDBJ whole genome shotgun (WGS) entry which is preliminary data.</text>
</comment>
<organism evidence="1 2">
    <name type="scientific">Paraglomus brasilianum</name>
    <dbReference type="NCBI Taxonomy" id="144538"/>
    <lineage>
        <taxon>Eukaryota</taxon>
        <taxon>Fungi</taxon>
        <taxon>Fungi incertae sedis</taxon>
        <taxon>Mucoromycota</taxon>
        <taxon>Glomeromycotina</taxon>
        <taxon>Glomeromycetes</taxon>
        <taxon>Paraglomerales</taxon>
        <taxon>Paraglomeraceae</taxon>
        <taxon>Paraglomus</taxon>
    </lineage>
</organism>
<dbReference type="EMBL" id="CAJVPI010000001">
    <property type="protein sequence ID" value="CAG8450510.1"/>
    <property type="molecule type" value="Genomic_DNA"/>
</dbReference>
<dbReference type="OrthoDB" id="5592268at2759"/>
<reference evidence="1" key="1">
    <citation type="submission" date="2021-06" db="EMBL/GenBank/DDBJ databases">
        <authorList>
            <person name="Kallberg Y."/>
            <person name="Tangrot J."/>
            <person name="Rosling A."/>
        </authorList>
    </citation>
    <scope>NUCLEOTIDE SEQUENCE</scope>
    <source>
        <strain evidence="1">BR232B</strain>
    </source>
</reference>
<evidence type="ECO:0000313" key="1">
    <source>
        <dbReference type="EMBL" id="CAG8450510.1"/>
    </source>
</evidence>
<name>A0A9N8VBD8_9GLOM</name>